<dbReference type="EMBL" id="JDSQ01000004">
    <property type="protein sequence ID" value="EWS78934.1"/>
    <property type="molecule type" value="Genomic_DNA"/>
</dbReference>
<evidence type="ECO:0000313" key="2">
    <source>
        <dbReference type="Proteomes" id="UP000020406"/>
    </source>
</evidence>
<evidence type="ECO:0000313" key="1">
    <source>
        <dbReference type="EMBL" id="EWS78934.1"/>
    </source>
</evidence>
<reference evidence="1 2" key="1">
    <citation type="journal article" date="2014" name="Genome Announc.">
        <title>Draft Genome Sequence of Xylella fastidiosa Pear Leaf Scorch Strain in Taiwan.</title>
        <authorList>
            <person name="Su C.C."/>
            <person name="Deng W.L."/>
            <person name="Jan F.J."/>
            <person name="Chang C.J."/>
            <person name="Huang H."/>
            <person name="Chen J."/>
        </authorList>
    </citation>
    <scope>NUCLEOTIDE SEQUENCE [LARGE SCALE GENOMIC DNA]</scope>
    <source>
        <strain evidence="1 2">PLS229</strain>
    </source>
</reference>
<dbReference type="Proteomes" id="UP000020406">
    <property type="component" value="Unassembled WGS sequence"/>
</dbReference>
<comment type="caution">
    <text evidence="1">The sequence shown here is derived from an EMBL/GenBank/DDBJ whole genome shotgun (WGS) entry which is preliminary data.</text>
</comment>
<accession>Z9JL66</accession>
<proteinExistence type="predicted"/>
<sequence>MLRKIWNMKFGMGDRVYKIKLCDVTSLGLYPNDCCLQTITLFWSFAMQEAESATALMV</sequence>
<organism evidence="1 2">
    <name type="scientific">Xylella taiwanensis</name>
    <dbReference type="NCBI Taxonomy" id="1444770"/>
    <lineage>
        <taxon>Bacteria</taxon>
        <taxon>Pseudomonadati</taxon>
        <taxon>Pseudomonadota</taxon>
        <taxon>Gammaproteobacteria</taxon>
        <taxon>Lysobacterales</taxon>
        <taxon>Lysobacteraceae</taxon>
        <taxon>Xylella</taxon>
    </lineage>
</organism>
<gene>
    <name evidence="1" type="ORF">AF72_03265</name>
</gene>
<dbReference type="AlphaFoldDB" id="Z9JL66"/>
<name>Z9JL66_9GAMM</name>
<protein>
    <submittedName>
        <fullName evidence="1">Uncharacterized protein</fullName>
    </submittedName>
</protein>